<evidence type="ECO:0000313" key="4">
    <source>
        <dbReference type="Proteomes" id="UP000321479"/>
    </source>
</evidence>
<organism evidence="3 4">
    <name type="scientific">Mucilaginibacter ginsenosidivorans</name>
    <dbReference type="NCBI Taxonomy" id="398053"/>
    <lineage>
        <taxon>Bacteria</taxon>
        <taxon>Pseudomonadati</taxon>
        <taxon>Bacteroidota</taxon>
        <taxon>Sphingobacteriia</taxon>
        <taxon>Sphingobacteriales</taxon>
        <taxon>Sphingobacteriaceae</taxon>
        <taxon>Mucilaginibacter</taxon>
    </lineage>
</organism>
<accession>A0A5B8UZB1</accession>
<dbReference type="Pfam" id="PF12680">
    <property type="entry name" value="SnoaL_2"/>
    <property type="match status" value="1"/>
</dbReference>
<sequence length="162" mass="17845">MKKLILIALLAFLGIEVSHAQTAPYKAAYSSNFKIADASYSNKVLTLWKDYENNTLDNHLEWFADTVSMTLADGRTVKGKAENLAGVKAFRGSLKDMKVTIDAFVSLKSVDHNENVVCVWGEEQYTDANGKAVKVSIQEVWGFNRDGKIAMMLQYAQGGGGM</sequence>
<reference evidence="3 4" key="1">
    <citation type="journal article" date="2017" name="Curr. Microbiol.">
        <title>Mucilaginibacter ginsenosidivorans sp. nov., Isolated from Soil of Ginseng Field.</title>
        <authorList>
            <person name="Kim M.M."/>
            <person name="Siddiqi M.Z."/>
            <person name="Im W.T."/>
        </authorList>
    </citation>
    <scope>NUCLEOTIDE SEQUENCE [LARGE SCALE GENOMIC DNA]</scope>
    <source>
        <strain evidence="3 4">Gsoil 3017</strain>
    </source>
</reference>
<dbReference type="EMBL" id="CP042436">
    <property type="protein sequence ID" value="QEC64547.1"/>
    <property type="molecule type" value="Genomic_DNA"/>
</dbReference>
<evidence type="ECO:0000259" key="2">
    <source>
        <dbReference type="Pfam" id="PF12680"/>
    </source>
</evidence>
<feature type="chain" id="PRO_5023079618" evidence="1">
    <location>
        <begin position="21"/>
        <end position="162"/>
    </location>
</feature>
<dbReference type="SUPFAM" id="SSF54427">
    <property type="entry name" value="NTF2-like"/>
    <property type="match status" value="1"/>
</dbReference>
<evidence type="ECO:0000313" key="3">
    <source>
        <dbReference type="EMBL" id="QEC64547.1"/>
    </source>
</evidence>
<protein>
    <submittedName>
        <fullName evidence="3">Nuclear transport factor 2 family protein</fullName>
    </submittedName>
</protein>
<dbReference type="Proteomes" id="UP000321479">
    <property type="component" value="Chromosome"/>
</dbReference>
<name>A0A5B8UZB1_9SPHI</name>
<dbReference type="AlphaFoldDB" id="A0A5B8UZB1"/>
<dbReference type="Gene3D" id="3.10.450.50">
    <property type="match status" value="1"/>
</dbReference>
<dbReference type="InterPro" id="IPR037401">
    <property type="entry name" value="SnoaL-like"/>
</dbReference>
<keyword evidence="4" id="KW-1185">Reference proteome</keyword>
<gene>
    <name evidence="3" type="ORF">FRZ54_18875</name>
</gene>
<proteinExistence type="predicted"/>
<dbReference type="RefSeq" id="WP_147033381.1">
    <property type="nucleotide sequence ID" value="NZ_CP042436.1"/>
</dbReference>
<dbReference type="InterPro" id="IPR032710">
    <property type="entry name" value="NTF2-like_dom_sf"/>
</dbReference>
<evidence type="ECO:0000256" key="1">
    <source>
        <dbReference type="SAM" id="SignalP"/>
    </source>
</evidence>
<dbReference type="OrthoDB" id="664849at2"/>
<feature type="signal peptide" evidence="1">
    <location>
        <begin position="1"/>
        <end position="20"/>
    </location>
</feature>
<dbReference type="KEGG" id="mgin:FRZ54_18875"/>
<keyword evidence="1" id="KW-0732">Signal</keyword>
<feature type="domain" description="SnoaL-like" evidence="2">
    <location>
        <begin position="52"/>
        <end position="150"/>
    </location>
</feature>